<dbReference type="PRINTS" id="PR01163">
    <property type="entry name" value="BETATUBULIN"/>
</dbReference>
<sequence>MKEIVTIQIGSCGVNLGYKFWEDVCDEHGITPVGTWCGEHQLQLSKINCLFNSGPISNFIPRSILIDTDISSLDACRSTPFGRIFRPDNFIYAEGTDSGAGNNWARGYYTLGPHLLDPAMDLIRREVEACDYLTGFQVVHSIGGGTGGAMSSLILDKLRNEYPKGVVVNYTVTPSAKISDTVVEPYNAVLSFPSLVRNSDLTICLDNEALYDICHKQLRLSQPTYDDLNLLMAKVMSGMSATYRFPARNHLSWSVMRCLAPSPKLHFFVPGFVPLYSRSVQPYVTLTAKELTAQMLSGNVLMASGVGKSPGKYLSAVAMFRGCNVSDLNVNELLCRYETKNSSQFAEWMPYHFMKGIVVTPPRGLRMSATFLANHTASAGIWSRVHERFNKIFKRKAFLHWYTGEGMDEMEFKEASEELMAVVKEYKACESSPPPGWKSPEDNPVFKKVLEEEKMVRTIDIITIEPKYTLLKVFRRSVQCVQILGFDCMGC</sequence>
<keyword evidence="8" id="KW-1185">Reference proteome</keyword>
<dbReference type="PRINTS" id="PR01161">
    <property type="entry name" value="TUBULIN"/>
</dbReference>
<dbReference type="InterPro" id="IPR037103">
    <property type="entry name" value="Tubulin/FtsZ-like_C"/>
</dbReference>
<dbReference type="Pfam" id="PF00091">
    <property type="entry name" value="Tubulin"/>
    <property type="match status" value="1"/>
</dbReference>
<dbReference type="Gene3D" id="3.40.50.1440">
    <property type="entry name" value="Tubulin/FtsZ, GTPase domain"/>
    <property type="match status" value="1"/>
</dbReference>
<organism evidence="7 8">
    <name type="scientific">Orchesella dallaii</name>
    <dbReference type="NCBI Taxonomy" id="48710"/>
    <lineage>
        <taxon>Eukaryota</taxon>
        <taxon>Metazoa</taxon>
        <taxon>Ecdysozoa</taxon>
        <taxon>Arthropoda</taxon>
        <taxon>Hexapoda</taxon>
        <taxon>Collembola</taxon>
        <taxon>Entomobryomorpha</taxon>
        <taxon>Entomobryoidea</taxon>
        <taxon>Orchesellidae</taxon>
        <taxon>Orchesellinae</taxon>
        <taxon>Orchesella</taxon>
    </lineage>
</organism>
<dbReference type="InterPro" id="IPR008280">
    <property type="entry name" value="Tub_FtsZ_C"/>
</dbReference>
<evidence type="ECO:0000313" key="7">
    <source>
        <dbReference type="EMBL" id="CAL8146141.1"/>
    </source>
</evidence>
<dbReference type="InterPro" id="IPR003008">
    <property type="entry name" value="Tubulin_FtsZ_GTPase"/>
</dbReference>
<dbReference type="InterPro" id="IPR000217">
    <property type="entry name" value="Tubulin"/>
</dbReference>
<dbReference type="Gene3D" id="3.30.1330.20">
    <property type="entry name" value="Tubulin/FtsZ, C-terminal domain"/>
    <property type="match status" value="1"/>
</dbReference>
<evidence type="ECO:0000256" key="1">
    <source>
        <dbReference type="ARBA" id="ARBA00001946"/>
    </source>
</evidence>
<keyword evidence="5" id="KW-0342">GTP-binding</keyword>
<evidence type="ECO:0000313" key="8">
    <source>
        <dbReference type="Proteomes" id="UP001642540"/>
    </source>
</evidence>
<reference evidence="7 8" key="1">
    <citation type="submission" date="2024-08" db="EMBL/GenBank/DDBJ databases">
        <authorList>
            <person name="Cucini C."/>
            <person name="Frati F."/>
        </authorList>
    </citation>
    <scope>NUCLEOTIDE SEQUENCE [LARGE SCALE GENOMIC DNA]</scope>
</reference>
<dbReference type="PANTHER" id="PTHR11588">
    <property type="entry name" value="TUBULIN"/>
    <property type="match status" value="1"/>
</dbReference>
<dbReference type="InterPro" id="IPR018316">
    <property type="entry name" value="Tubulin/FtsZ_2-layer-sand-dom"/>
</dbReference>
<dbReference type="InterPro" id="IPR036525">
    <property type="entry name" value="Tubulin/FtsZ_GTPase_sf"/>
</dbReference>
<comment type="caution">
    <text evidence="7">The sequence shown here is derived from an EMBL/GenBank/DDBJ whole genome shotgun (WGS) entry which is preliminary data.</text>
</comment>
<dbReference type="CDD" id="cd02187">
    <property type="entry name" value="beta_tubulin"/>
    <property type="match status" value="1"/>
</dbReference>
<dbReference type="Gene3D" id="1.10.287.600">
    <property type="entry name" value="Helix hairpin bin"/>
    <property type="match status" value="1"/>
</dbReference>
<proteinExistence type="inferred from homology"/>
<feature type="domain" description="Tubulin/FtsZ GTPase" evidence="6">
    <location>
        <begin position="47"/>
        <end position="247"/>
    </location>
</feature>
<dbReference type="EMBL" id="CAXLJM020000164">
    <property type="protein sequence ID" value="CAL8146141.1"/>
    <property type="molecule type" value="Genomic_DNA"/>
</dbReference>
<dbReference type="SUPFAM" id="SSF55307">
    <property type="entry name" value="Tubulin C-terminal domain-like"/>
    <property type="match status" value="1"/>
</dbReference>
<evidence type="ECO:0000256" key="2">
    <source>
        <dbReference type="ARBA" id="ARBA00009636"/>
    </source>
</evidence>
<evidence type="ECO:0000256" key="4">
    <source>
        <dbReference type="ARBA" id="ARBA00022741"/>
    </source>
</evidence>
<dbReference type="SUPFAM" id="SSF52490">
    <property type="entry name" value="Tubulin nucleotide-binding domain-like"/>
    <property type="match status" value="1"/>
</dbReference>
<dbReference type="Proteomes" id="UP001642540">
    <property type="component" value="Unassembled WGS sequence"/>
</dbReference>
<accession>A0ABP1S8U4</accession>
<name>A0ABP1S8U4_9HEXA</name>
<dbReference type="InterPro" id="IPR023123">
    <property type="entry name" value="Tubulin_C"/>
</dbReference>
<evidence type="ECO:0000256" key="5">
    <source>
        <dbReference type="ARBA" id="ARBA00023134"/>
    </source>
</evidence>
<evidence type="ECO:0000256" key="3">
    <source>
        <dbReference type="ARBA" id="ARBA00022701"/>
    </source>
</evidence>
<gene>
    <name evidence="7" type="ORF">ODALV1_LOCUS30717</name>
</gene>
<evidence type="ECO:0000259" key="6">
    <source>
        <dbReference type="SMART" id="SM00864"/>
    </source>
</evidence>
<comment type="cofactor">
    <cofactor evidence="1">
        <name>Mg(2+)</name>
        <dbReference type="ChEBI" id="CHEBI:18420"/>
    </cofactor>
</comment>
<dbReference type="InterPro" id="IPR002453">
    <property type="entry name" value="Beta_tubulin"/>
</dbReference>
<comment type="similarity">
    <text evidence="2">Belongs to the tubulin family.</text>
</comment>
<dbReference type="SMART" id="SM00864">
    <property type="entry name" value="Tubulin"/>
    <property type="match status" value="1"/>
</dbReference>
<dbReference type="Pfam" id="PF03953">
    <property type="entry name" value="Tubulin_C"/>
    <property type="match status" value="1"/>
</dbReference>
<keyword evidence="4" id="KW-0547">Nucleotide-binding</keyword>
<keyword evidence="3" id="KW-0493">Microtubule</keyword>
<protein>
    <recommendedName>
        <fullName evidence="6">Tubulin/FtsZ GTPase domain-containing protein</fullName>
    </recommendedName>
</protein>